<sequence length="37" mass="4038">DTLRRARDNPDVVGTSQTTLCALPALPVSPELLFVDR</sequence>
<accession>X1IU61</accession>
<protein>
    <submittedName>
        <fullName evidence="1">Uncharacterized protein</fullName>
    </submittedName>
</protein>
<reference evidence="1" key="1">
    <citation type="journal article" date="2014" name="Front. Microbiol.">
        <title>High frequency of phylogenetically diverse reductive dehalogenase-homologous genes in deep subseafloor sedimentary metagenomes.</title>
        <authorList>
            <person name="Kawai M."/>
            <person name="Futagami T."/>
            <person name="Toyoda A."/>
            <person name="Takaki Y."/>
            <person name="Nishi S."/>
            <person name="Hori S."/>
            <person name="Arai W."/>
            <person name="Tsubouchi T."/>
            <person name="Morono Y."/>
            <person name="Uchiyama I."/>
            <person name="Ito T."/>
            <person name="Fujiyama A."/>
            <person name="Inagaki F."/>
            <person name="Takami H."/>
        </authorList>
    </citation>
    <scope>NUCLEOTIDE SEQUENCE</scope>
    <source>
        <strain evidence="1">Expedition CK06-06</strain>
    </source>
</reference>
<feature type="non-terminal residue" evidence="1">
    <location>
        <position position="1"/>
    </location>
</feature>
<dbReference type="EMBL" id="BARU01027313">
    <property type="protein sequence ID" value="GAH72815.1"/>
    <property type="molecule type" value="Genomic_DNA"/>
</dbReference>
<comment type="caution">
    <text evidence="1">The sequence shown here is derived from an EMBL/GenBank/DDBJ whole genome shotgun (WGS) entry which is preliminary data.</text>
</comment>
<name>X1IU61_9ZZZZ</name>
<evidence type="ECO:0000313" key="1">
    <source>
        <dbReference type="EMBL" id="GAH72815.1"/>
    </source>
</evidence>
<dbReference type="AlphaFoldDB" id="X1IU61"/>
<proteinExistence type="predicted"/>
<gene>
    <name evidence="1" type="ORF">S03H2_43730</name>
</gene>
<organism evidence="1">
    <name type="scientific">marine sediment metagenome</name>
    <dbReference type="NCBI Taxonomy" id="412755"/>
    <lineage>
        <taxon>unclassified sequences</taxon>
        <taxon>metagenomes</taxon>
        <taxon>ecological metagenomes</taxon>
    </lineage>
</organism>